<sequence>MAVTYHGTQSGELVINWHVTEACNYRCRYCYSKWHAEGSRKELIHSPKASAAMLAEIYRHFSPDNRLNQARLGMQWDSVRLSLAGGEPLLYSREIVGIVAQARELGFKVSLITNGSRLTQPLMTELAPQLSILGLSFDSAIASTNREIGRADRHEQILSLSDLAIVIESGRHLNPALRMKINTVVNALNFTEDMSQLIQQLAPDKWKVLRMLPTITSDLAIADHEFAEFVTRHKRLGVIMAAEDNNDMVESYIMIDPHGRFFQNSSRGTGYHYSDEILKVGAETAFREIGWQPDKFRFRYRTSVSETIA</sequence>
<dbReference type="SFLD" id="SFLDG01088">
    <property type="entry name" value="antiviral_proteins"/>
    <property type="match status" value="1"/>
</dbReference>
<evidence type="ECO:0000313" key="10">
    <source>
        <dbReference type="EMBL" id="KXB29821.1"/>
    </source>
</evidence>
<dbReference type="CDD" id="cd01335">
    <property type="entry name" value="Radical_SAM"/>
    <property type="match status" value="1"/>
</dbReference>
<reference evidence="10 11" key="1">
    <citation type="submission" date="2015-12" db="EMBL/GenBank/DDBJ databases">
        <title>Nitrous oxide reduction kinetics distinguish bacteria harboring typical versus atypical NosZ.</title>
        <authorList>
            <person name="Yoon S."/>
            <person name="Nissen S."/>
            <person name="Park D."/>
            <person name="Sanford R.A."/>
            <person name="Loeffler F.E."/>
        </authorList>
    </citation>
    <scope>NUCLEOTIDE SEQUENCE [LARGE SCALE GENOMIC DNA]</scope>
    <source>
        <strain evidence="10 11">ATCC BAA-841</strain>
    </source>
</reference>
<evidence type="ECO:0000256" key="5">
    <source>
        <dbReference type="ARBA" id="ARBA00023004"/>
    </source>
</evidence>
<feature type="domain" description="Radical SAM core" evidence="9">
    <location>
        <begin position="9"/>
        <end position="250"/>
    </location>
</feature>
<protein>
    <recommendedName>
        <fullName evidence="8">S-adenosylmethionine-dependent nucleotide dehydratase</fullName>
    </recommendedName>
</protein>
<evidence type="ECO:0000256" key="4">
    <source>
        <dbReference type="ARBA" id="ARBA00022723"/>
    </source>
</evidence>
<keyword evidence="7" id="KW-0051">Antiviral defense</keyword>
<evidence type="ECO:0000256" key="7">
    <source>
        <dbReference type="ARBA" id="ARBA00023118"/>
    </source>
</evidence>
<dbReference type="InterPro" id="IPR058240">
    <property type="entry name" value="rSAM_sf"/>
</dbReference>
<dbReference type="SUPFAM" id="SSF102114">
    <property type="entry name" value="Radical SAM enzymes"/>
    <property type="match status" value="1"/>
</dbReference>
<dbReference type="GO" id="GO:0046872">
    <property type="term" value="F:metal ion binding"/>
    <property type="evidence" value="ECO:0007669"/>
    <property type="project" value="UniProtKB-KW"/>
</dbReference>
<evidence type="ECO:0000256" key="3">
    <source>
        <dbReference type="ARBA" id="ARBA00022691"/>
    </source>
</evidence>
<dbReference type="AlphaFoldDB" id="A0A133XFV2"/>
<dbReference type="SFLD" id="SFLDS00029">
    <property type="entry name" value="Radical_SAM"/>
    <property type="match status" value="1"/>
</dbReference>
<keyword evidence="6" id="KW-0411">Iron-sulfur</keyword>
<dbReference type="RefSeq" id="WP_066886193.1">
    <property type="nucleotide sequence ID" value="NZ_LODL01000035.1"/>
</dbReference>
<dbReference type="Gene3D" id="3.20.20.70">
    <property type="entry name" value="Aldolase class I"/>
    <property type="match status" value="1"/>
</dbReference>
<dbReference type="STRING" id="281362.AT959_18045"/>
<gene>
    <name evidence="10" type="ORF">AT959_18045</name>
</gene>
<keyword evidence="2" id="KW-0004">4Fe-4S</keyword>
<proteinExistence type="predicted"/>
<dbReference type="GO" id="GO:0051539">
    <property type="term" value="F:4 iron, 4 sulfur cluster binding"/>
    <property type="evidence" value="ECO:0007669"/>
    <property type="project" value="UniProtKB-KW"/>
</dbReference>
<evidence type="ECO:0000256" key="2">
    <source>
        <dbReference type="ARBA" id="ARBA00022485"/>
    </source>
</evidence>
<dbReference type="Proteomes" id="UP000070186">
    <property type="component" value="Unassembled WGS sequence"/>
</dbReference>
<comment type="cofactor">
    <cofactor evidence="1">
        <name>[4Fe-4S] cluster</name>
        <dbReference type="ChEBI" id="CHEBI:49883"/>
    </cofactor>
</comment>
<keyword evidence="11" id="KW-1185">Reference proteome</keyword>
<dbReference type="PANTHER" id="PTHR21339">
    <property type="entry name" value="RADICAL S-ADENOSYL METHIONINE DOMAIN-CONTAINING PROTEIN 2"/>
    <property type="match status" value="1"/>
</dbReference>
<dbReference type="PANTHER" id="PTHR21339:SF0">
    <property type="entry name" value="S-ADENOSYLMETHIONINE-DEPENDENT NUCLEOTIDE DEHYDRATASE RSAD2"/>
    <property type="match status" value="1"/>
</dbReference>
<keyword evidence="5" id="KW-0408">Iron</keyword>
<evidence type="ECO:0000256" key="8">
    <source>
        <dbReference type="ARBA" id="ARBA00039667"/>
    </source>
</evidence>
<dbReference type="Pfam" id="PF04055">
    <property type="entry name" value="Radical_SAM"/>
    <property type="match status" value="1"/>
</dbReference>
<dbReference type="GO" id="GO:0051607">
    <property type="term" value="P:defense response to virus"/>
    <property type="evidence" value="ECO:0007669"/>
    <property type="project" value="UniProtKB-KW"/>
</dbReference>
<evidence type="ECO:0000256" key="6">
    <source>
        <dbReference type="ARBA" id="ARBA00023014"/>
    </source>
</evidence>
<dbReference type="PROSITE" id="PS51918">
    <property type="entry name" value="RADICAL_SAM"/>
    <property type="match status" value="1"/>
</dbReference>
<comment type="caution">
    <text evidence="10">The sequence shown here is derived from an EMBL/GenBank/DDBJ whole genome shotgun (WGS) entry which is preliminary data.</text>
</comment>
<evidence type="ECO:0000313" key="11">
    <source>
        <dbReference type="Proteomes" id="UP000070186"/>
    </source>
</evidence>
<name>A0A133XFV2_9RHOO</name>
<dbReference type="NCBIfam" id="NF038283">
    <property type="entry name" value="viperin_w_prok"/>
    <property type="match status" value="1"/>
</dbReference>
<accession>A0A133XFV2</accession>
<keyword evidence="4" id="KW-0479">Metal-binding</keyword>
<dbReference type="SFLD" id="SFLDG01067">
    <property type="entry name" value="SPASM/twitch_domain_containing"/>
    <property type="match status" value="1"/>
</dbReference>
<dbReference type="EMBL" id="LODL01000035">
    <property type="protein sequence ID" value="KXB29821.1"/>
    <property type="molecule type" value="Genomic_DNA"/>
</dbReference>
<organism evidence="10 11">
    <name type="scientific">Dechloromonas denitrificans</name>
    <dbReference type="NCBI Taxonomy" id="281362"/>
    <lineage>
        <taxon>Bacteria</taxon>
        <taxon>Pseudomonadati</taxon>
        <taxon>Pseudomonadota</taxon>
        <taxon>Betaproteobacteria</taxon>
        <taxon>Rhodocyclales</taxon>
        <taxon>Azonexaceae</taxon>
        <taxon>Dechloromonas</taxon>
    </lineage>
</organism>
<dbReference type="InterPro" id="IPR013785">
    <property type="entry name" value="Aldolase_TIM"/>
</dbReference>
<evidence type="ECO:0000259" key="9">
    <source>
        <dbReference type="PROSITE" id="PS51918"/>
    </source>
</evidence>
<dbReference type="InterPro" id="IPR007197">
    <property type="entry name" value="rSAM"/>
</dbReference>
<dbReference type="InterPro" id="IPR051196">
    <property type="entry name" value="RSAD2/Viperin_antiviral"/>
</dbReference>
<dbReference type="GO" id="GO:0003824">
    <property type="term" value="F:catalytic activity"/>
    <property type="evidence" value="ECO:0007669"/>
    <property type="project" value="InterPro"/>
</dbReference>
<evidence type="ECO:0000256" key="1">
    <source>
        <dbReference type="ARBA" id="ARBA00001966"/>
    </source>
</evidence>
<keyword evidence="3" id="KW-0949">S-adenosyl-L-methionine</keyword>